<dbReference type="GO" id="GO:0071949">
    <property type="term" value="F:FAD binding"/>
    <property type="evidence" value="ECO:0007669"/>
    <property type="project" value="InterPro"/>
</dbReference>
<dbReference type="Pfam" id="PF07976">
    <property type="entry name" value="Phe_hydrox_dim"/>
    <property type="match status" value="1"/>
</dbReference>
<dbReference type="GO" id="GO:0018662">
    <property type="term" value="F:phenol 2-monooxygenase activity"/>
    <property type="evidence" value="ECO:0007669"/>
    <property type="project" value="UniProtKB-EC"/>
</dbReference>
<feature type="domain" description="FAD-binding" evidence="5">
    <location>
        <begin position="15"/>
        <end position="340"/>
    </location>
</feature>
<sequence>MTASNSSTEVLIVGALGISFRIIDGRSDEPRVGQADGLNPKTMEIFESWGIDDRITKLWEPATHETIWYRGLDEKLVRTDRYLNQPPVGGTVEEIMKKRIEEISGITVGYHTTLCELNIDTAQLAYPEGFACTAQVQQQRNGIIEKEIIRAKYVIGADGGKSMTRKALDIGMDGARGTSIWGVMDFAGSSDFPDFAATSIIRSDIDGSVDFVRREEGLIRMYVELNKGPEWKHICREDITPDLIIKKCQYMVRPYKVWWSAFTATQKLSTALTKSNLVFLVGDAVHTHSPVTGMGMNTSIQDSYNLAWKLGGVIKKHLNPNILTTYATERGAVAKQLLQADRTTLELFSAKFGQETPSLLQRADDLRVFLGGRAIRYADPLLTSSSAQGFGCFRPGECLPELAITNHATGRSVHLHNAMKSNGTWNMVVFAGEASSVAQMGRVHALAKQLEGLRDATFGVLETLLVHCAKWESVELTEFPTLFQPCDPVTGRDYTRIFIDERAVCDEFGVDPNDGGLVLVRPDRYIAWTGGLGDFGDLKTYLLAVFARSP</sequence>
<evidence type="ECO:0000259" key="6">
    <source>
        <dbReference type="Pfam" id="PF07976"/>
    </source>
</evidence>
<dbReference type="Pfam" id="PF01494">
    <property type="entry name" value="FAD_binding_3"/>
    <property type="match status" value="1"/>
</dbReference>
<dbReference type="Proteomes" id="UP000631181">
    <property type="component" value="Unassembled WGS sequence"/>
</dbReference>
<dbReference type="EMBL" id="WIWV01000035">
    <property type="protein sequence ID" value="KAF7716747.1"/>
    <property type="molecule type" value="Genomic_DNA"/>
</dbReference>
<evidence type="ECO:0000256" key="2">
    <source>
        <dbReference type="ARBA" id="ARBA00022630"/>
    </source>
</evidence>
<dbReference type="Gene3D" id="3.40.30.20">
    <property type="match status" value="1"/>
</dbReference>
<dbReference type="SUPFAM" id="SSF52833">
    <property type="entry name" value="Thioredoxin-like"/>
    <property type="match status" value="1"/>
</dbReference>
<protein>
    <submittedName>
        <fullName evidence="7">Phenol 2-monooxygenase (NADPH)</fullName>
        <ecNumber evidence="7">1.14.13.7</ecNumber>
    </submittedName>
</protein>
<dbReference type="InterPro" id="IPR038220">
    <property type="entry name" value="PHOX_C_sf"/>
</dbReference>
<name>A0A8J8W2J0_9EURO</name>
<keyword evidence="8" id="KW-1185">Reference proteome</keyword>
<dbReference type="InterPro" id="IPR036188">
    <property type="entry name" value="FAD/NAD-bd_sf"/>
</dbReference>
<comment type="caution">
    <text evidence="7">The sequence shown here is derived from an EMBL/GenBank/DDBJ whole genome shotgun (WGS) entry which is preliminary data.</text>
</comment>
<evidence type="ECO:0000259" key="5">
    <source>
        <dbReference type="Pfam" id="PF01494"/>
    </source>
</evidence>
<evidence type="ECO:0000313" key="8">
    <source>
        <dbReference type="Proteomes" id="UP000631181"/>
    </source>
</evidence>
<gene>
    <name evidence="7" type="ORF">PECM_005101</name>
</gene>
<dbReference type="InterPro" id="IPR036249">
    <property type="entry name" value="Thioredoxin-like_sf"/>
</dbReference>
<dbReference type="SUPFAM" id="SSF54373">
    <property type="entry name" value="FAD-linked reductases, C-terminal domain"/>
    <property type="match status" value="1"/>
</dbReference>
<keyword evidence="2" id="KW-0285">Flavoprotein</keyword>
<evidence type="ECO:0000313" key="7">
    <source>
        <dbReference type="EMBL" id="KAF7716747.1"/>
    </source>
</evidence>
<dbReference type="OrthoDB" id="1716816at2759"/>
<dbReference type="Gene3D" id="3.30.9.10">
    <property type="entry name" value="D-Amino Acid Oxidase, subunit A, domain 2"/>
    <property type="match status" value="1"/>
</dbReference>
<dbReference type="Gene3D" id="3.50.50.60">
    <property type="entry name" value="FAD/NAD(P)-binding domain"/>
    <property type="match status" value="1"/>
</dbReference>
<dbReference type="InterPro" id="IPR012941">
    <property type="entry name" value="Phe_hydrox_C_dim_dom"/>
</dbReference>
<evidence type="ECO:0000256" key="3">
    <source>
        <dbReference type="ARBA" id="ARBA00022827"/>
    </source>
</evidence>
<feature type="domain" description="Phenol hydroxylase-like C-terminal dimerisation" evidence="6">
    <location>
        <begin position="377"/>
        <end position="545"/>
    </location>
</feature>
<dbReference type="CDD" id="cd02979">
    <property type="entry name" value="PHOX_C"/>
    <property type="match status" value="1"/>
</dbReference>
<dbReference type="EC" id="1.14.13.7" evidence="7"/>
<dbReference type="PRINTS" id="PR00420">
    <property type="entry name" value="RNGMNOXGNASE"/>
</dbReference>
<keyword evidence="3" id="KW-0274">FAD</keyword>
<proteinExistence type="inferred from homology"/>
<evidence type="ECO:0000256" key="4">
    <source>
        <dbReference type="ARBA" id="ARBA00023002"/>
    </source>
</evidence>
<evidence type="ECO:0000256" key="1">
    <source>
        <dbReference type="ARBA" id="ARBA00007801"/>
    </source>
</evidence>
<dbReference type="InterPro" id="IPR002938">
    <property type="entry name" value="FAD-bd"/>
</dbReference>
<comment type="similarity">
    <text evidence="1">Belongs to the PheA/TfdB FAD monooxygenase family.</text>
</comment>
<keyword evidence="4 7" id="KW-0560">Oxidoreductase</keyword>
<dbReference type="PANTHER" id="PTHR43004:SF20">
    <property type="entry name" value="2-MONOOXYGENASE, PUTATIVE (AFU_ORTHOLOGUE AFUA_1G13660)-RELATED"/>
    <property type="match status" value="1"/>
</dbReference>
<organism evidence="7 8">
    <name type="scientific">Penicillium ucsense</name>
    <dbReference type="NCBI Taxonomy" id="2839758"/>
    <lineage>
        <taxon>Eukaryota</taxon>
        <taxon>Fungi</taxon>
        <taxon>Dikarya</taxon>
        <taxon>Ascomycota</taxon>
        <taxon>Pezizomycotina</taxon>
        <taxon>Eurotiomycetes</taxon>
        <taxon>Eurotiomycetidae</taxon>
        <taxon>Eurotiales</taxon>
        <taxon>Aspergillaceae</taxon>
        <taxon>Penicillium</taxon>
    </lineage>
</organism>
<dbReference type="InterPro" id="IPR050641">
    <property type="entry name" value="RIFMO-like"/>
</dbReference>
<dbReference type="SUPFAM" id="SSF51905">
    <property type="entry name" value="FAD/NAD(P)-binding domain"/>
    <property type="match status" value="1"/>
</dbReference>
<accession>A0A8J8W2J0</accession>
<dbReference type="AlphaFoldDB" id="A0A8J8W2J0"/>
<reference evidence="7" key="1">
    <citation type="journal article" date="2020" name="Front. Microbiol.">
        <title>Gene regulatory networks of Penicillium echinulatum 2HH and Penicillium oxalicum 114-2 inferred by a computational biology approach.</title>
        <authorList>
            <person name="Lenz A.R."/>
            <person name="Galan-Vasquez E."/>
            <person name="Balbinot E."/>
            <person name="De Abreu F.P."/>
            <person name="De Oliveira N.S."/>
            <person name="Da Rosa L.O."/>
            <person name="De Avila E Silva S."/>
            <person name="Camassola M."/>
            <person name="Dillon A.J.P."/>
            <person name="Perez-Rueda E."/>
        </authorList>
    </citation>
    <scope>NUCLEOTIDE SEQUENCE</scope>
    <source>
        <strain evidence="7">S1M29</strain>
    </source>
</reference>
<dbReference type="PANTHER" id="PTHR43004">
    <property type="entry name" value="TRK SYSTEM POTASSIUM UPTAKE PROTEIN"/>
    <property type="match status" value="1"/>
</dbReference>